<evidence type="ECO:0000256" key="4">
    <source>
        <dbReference type="ARBA" id="ARBA00022741"/>
    </source>
</evidence>
<evidence type="ECO:0000259" key="16">
    <source>
        <dbReference type="Pfam" id="PF08028"/>
    </source>
</evidence>
<keyword evidence="3" id="KW-0288">FMN</keyword>
<dbReference type="InterPro" id="IPR037069">
    <property type="entry name" value="AcylCoA_DH/ox_N_sf"/>
</dbReference>
<dbReference type="InterPro" id="IPR013786">
    <property type="entry name" value="AcylCoA_DH/ox_N"/>
</dbReference>
<keyword evidence="6" id="KW-0503">Monooxygenase</keyword>
<protein>
    <recommendedName>
        <fullName evidence="10">Dibenzothiophene monooxygenase</fullName>
        <ecNumber evidence="9">1.14.14.21</ecNumber>
    </recommendedName>
</protein>
<comment type="caution">
    <text evidence="17">The sequence shown here is derived from an EMBL/GenBank/DDBJ whole genome shotgun (WGS) entry which is preliminary data.</text>
</comment>
<evidence type="ECO:0000256" key="10">
    <source>
        <dbReference type="ARBA" id="ARBA00034345"/>
    </source>
</evidence>
<dbReference type="PANTHER" id="PTHR43884">
    <property type="entry name" value="ACYL-COA DEHYDROGENASE"/>
    <property type="match status" value="1"/>
</dbReference>
<evidence type="ECO:0000259" key="14">
    <source>
        <dbReference type="Pfam" id="PF02770"/>
    </source>
</evidence>
<dbReference type="Pfam" id="PF08028">
    <property type="entry name" value="Acyl-CoA_dh_2"/>
    <property type="match status" value="1"/>
</dbReference>
<reference evidence="17 18" key="1">
    <citation type="submission" date="2015-05" db="EMBL/GenBank/DDBJ databases">
        <title>Draft genome sequence of the bacterium Gordonia jacobaea a new member of the Gordonia genus.</title>
        <authorList>
            <person name="Jimenez-Galisteo G."/>
            <person name="Dominguez A."/>
            <person name="Munoz E."/>
            <person name="Vinas M."/>
        </authorList>
    </citation>
    <scope>NUCLEOTIDE SEQUENCE [LARGE SCALE GENOMIC DNA]</scope>
    <source>
        <strain evidence="18">mv1</strain>
    </source>
</reference>
<dbReference type="PIRSF" id="PIRSF016578">
    <property type="entry name" value="HsaA"/>
    <property type="match status" value="1"/>
</dbReference>
<dbReference type="EC" id="1.14.14.21" evidence="9"/>
<evidence type="ECO:0000256" key="6">
    <source>
        <dbReference type="ARBA" id="ARBA00023033"/>
    </source>
</evidence>
<comment type="catalytic activity">
    <reaction evidence="11">
        <text>dibenzothiophene + FMNH2 + O2 = dibenzothiophene 5-oxide + FMN + H2O + H(+)</text>
        <dbReference type="Rhea" id="RHEA:49076"/>
        <dbReference type="ChEBI" id="CHEBI:15377"/>
        <dbReference type="ChEBI" id="CHEBI:15378"/>
        <dbReference type="ChEBI" id="CHEBI:15379"/>
        <dbReference type="ChEBI" id="CHEBI:23681"/>
        <dbReference type="ChEBI" id="CHEBI:23683"/>
        <dbReference type="ChEBI" id="CHEBI:57618"/>
        <dbReference type="ChEBI" id="CHEBI:58210"/>
    </reaction>
</comment>
<dbReference type="EMBL" id="LDTZ01000017">
    <property type="protein sequence ID" value="KNA90962.1"/>
    <property type="molecule type" value="Genomic_DNA"/>
</dbReference>
<name>A0ABR5IB86_9ACTN</name>
<dbReference type="Pfam" id="PF02771">
    <property type="entry name" value="Acyl-CoA_dh_N"/>
    <property type="match status" value="1"/>
</dbReference>
<dbReference type="InterPro" id="IPR013107">
    <property type="entry name" value="Acyl-CoA_DH_C"/>
</dbReference>
<evidence type="ECO:0000256" key="11">
    <source>
        <dbReference type="ARBA" id="ARBA00047859"/>
    </source>
</evidence>
<evidence type="ECO:0000256" key="2">
    <source>
        <dbReference type="ARBA" id="ARBA00022630"/>
    </source>
</evidence>
<accession>A0ABR5IB86</accession>
<evidence type="ECO:0000256" key="13">
    <source>
        <dbReference type="ARBA" id="ARBA00049456"/>
    </source>
</evidence>
<evidence type="ECO:0000313" key="18">
    <source>
        <dbReference type="Proteomes" id="UP000037247"/>
    </source>
</evidence>
<evidence type="ECO:0000256" key="1">
    <source>
        <dbReference type="ARBA" id="ARBA00004496"/>
    </source>
</evidence>
<evidence type="ECO:0000313" key="17">
    <source>
        <dbReference type="EMBL" id="KNA90962.1"/>
    </source>
</evidence>
<dbReference type="InterPro" id="IPR046373">
    <property type="entry name" value="Acyl-CoA_Oxase/DH_mid-dom_sf"/>
</dbReference>
<dbReference type="PANTHER" id="PTHR43884:SF12">
    <property type="entry name" value="ISOVALERYL-COA DEHYDROGENASE, MITOCHONDRIAL-RELATED"/>
    <property type="match status" value="1"/>
</dbReference>
<feature type="domain" description="Acyl-CoA oxidase/dehydrogenase middle" evidence="14">
    <location>
        <begin position="116"/>
        <end position="209"/>
    </location>
</feature>
<dbReference type="SUPFAM" id="SSF56645">
    <property type="entry name" value="Acyl-CoA dehydrogenase NM domain-like"/>
    <property type="match status" value="1"/>
</dbReference>
<gene>
    <name evidence="17" type="ORF">ABW18_11590</name>
</gene>
<dbReference type="Gene3D" id="2.40.110.10">
    <property type="entry name" value="Butyryl-CoA Dehydrogenase, subunit A, domain 2"/>
    <property type="match status" value="1"/>
</dbReference>
<evidence type="ECO:0000256" key="12">
    <source>
        <dbReference type="ARBA" id="ARBA00048445"/>
    </source>
</evidence>
<comment type="catalytic activity">
    <reaction evidence="13">
        <text>dibenzothiophene + 2 FMNH2 + 2 O2 = dibenzothiophene 5,5-dioxide + 2 FMN + 2 H2O + 2 H(+)</text>
        <dbReference type="Rhea" id="RHEA:49072"/>
        <dbReference type="ChEBI" id="CHEBI:15377"/>
        <dbReference type="ChEBI" id="CHEBI:15378"/>
        <dbReference type="ChEBI" id="CHEBI:15379"/>
        <dbReference type="ChEBI" id="CHEBI:23681"/>
        <dbReference type="ChEBI" id="CHEBI:57618"/>
        <dbReference type="ChEBI" id="CHEBI:58210"/>
        <dbReference type="ChEBI" id="CHEBI:90356"/>
        <dbReference type="EC" id="1.14.14.21"/>
    </reaction>
</comment>
<feature type="domain" description="Acyl-CoA dehydrogenase/oxidase N-terminal" evidence="15">
    <location>
        <begin position="14"/>
        <end position="103"/>
    </location>
</feature>
<dbReference type="Proteomes" id="UP000037247">
    <property type="component" value="Unassembled WGS sequence"/>
</dbReference>
<dbReference type="Gene3D" id="1.10.540.10">
    <property type="entry name" value="Acyl-CoA dehydrogenase/oxidase, N-terminal domain"/>
    <property type="match status" value="1"/>
</dbReference>
<comment type="subcellular location">
    <subcellularLocation>
        <location evidence="1">Cytoplasm</location>
    </subcellularLocation>
</comment>
<evidence type="ECO:0000259" key="15">
    <source>
        <dbReference type="Pfam" id="PF02771"/>
    </source>
</evidence>
<comment type="pathway">
    <text evidence="7">Sulfur metabolism; dibenzothiophene degradation.</text>
</comment>
<keyword evidence="18" id="KW-1185">Reference proteome</keyword>
<feature type="domain" description="Acyl-CoA dehydrogenase C-terminal" evidence="16">
    <location>
        <begin position="243"/>
        <end position="378"/>
    </location>
</feature>
<organism evidence="17 18">
    <name type="scientific">Gordonia jacobaea</name>
    <dbReference type="NCBI Taxonomy" id="122202"/>
    <lineage>
        <taxon>Bacteria</taxon>
        <taxon>Bacillati</taxon>
        <taxon>Actinomycetota</taxon>
        <taxon>Actinomycetes</taxon>
        <taxon>Mycobacteriales</taxon>
        <taxon>Gordoniaceae</taxon>
        <taxon>Gordonia</taxon>
    </lineage>
</organism>
<evidence type="ECO:0000256" key="7">
    <source>
        <dbReference type="ARBA" id="ARBA00034307"/>
    </source>
</evidence>
<dbReference type="InterPro" id="IPR006091">
    <property type="entry name" value="Acyl-CoA_Oxase/DH_mid-dom"/>
</dbReference>
<evidence type="ECO:0000256" key="8">
    <source>
        <dbReference type="ARBA" id="ARBA00034317"/>
    </source>
</evidence>
<comment type="similarity">
    <text evidence="8">Belongs to the DszC flavin monooxygenase family.</text>
</comment>
<evidence type="ECO:0000256" key="3">
    <source>
        <dbReference type="ARBA" id="ARBA00022643"/>
    </source>
</evidence>
<dbReference type="Pfam" id="PF02770">
    <property type="entry name" value="Acyl-CoA_dh_M"/>
    <property type="match status" value="1"/>
</dbReference>
<keyword evidence="2" id="KW-0285">Flavoprotein</keyword>
<dbReference type="RefSeq" id="WP_049699139.1">
    <property type="nucleotide sequence ID" value="NZ_JAQDQF010000004.1"/>
</dbReference>
<keyword evidence="5" id="KW-0560">Oxidoreductase</keyword>
<dbReference type="InterPro" id="IPR036250">
    <property type="entry name" value="AcylCo_DH-like_C"/>
</dbReference>
<comment type="catalytic activity">
    <reaction evidence="12">
        <text>dibenzothiophene 5-oxide + FMNH2 + O2 = dibenzothiophene 5,5-dioxide + FMN + H2O + H(+)</text>
        <dbReference type="Rhea" id="RHEA:49080"/>
        <dbReference type="ChEBI" id="CHEBI:15377"/>
        <dbReference type="ChEBI" id="CHEBI:15378"/>
        <dbReference type="ChEBI" id="CHEBI:15379"/>
        <dbReference type="ChEBI" id="CHEBI:23683"/>
        <dbReference type="ChEBI" id="CHEBI:57618"/>
        <dbReference type="ChEBI" id="CHEBI:58210"/>
        <dbReference type="ChEBI" id="CHEBI:90356"/>
    </reaction>
</comment>
<proteinExistence type="inferred from homology"/>
<evidence type="ECO:0000256" key="9">
    <source>
        <dbReference type="ARBA" id="ARBA00034328"/>
    </source>
</evidence>
<sequence>MTAATRVVADRASVLAEIAAGSAERERAGQDPRVQIELLRDAGLTALTLDSEHGGGGADVVELVEFIIDLARADPIAAHILRAHYWFLEQVKRLPDGPVRDRWSALIADGAIFGNATSERAGTAGARRFATTIRPTDTGWLLSGEKFYSTGTAFADFIAVQATVDDAQGGERLARLIIPVDRAGVSVIDDWDGIGQHRTGTGSTQFTDVVVNADDILGIVDLAAADAPRIANDAPLLQLFLQALITGILLSVNDDAIELVRGRTRTFDHAPADEPRHDPVLLKTIGEIDATAHVARAAVLAAARDVEAAFECARQGVIDASLFERASVAAARVKVHVDSVALPAATALFDVGGASSASRARNLDRHWRNIRTITLHNPTSYKAIALGDLAVNGTALPANGYF</sequence>
<dbReference type="SUPFAM" id="SSF47203">
    <property type="entry name" value="Acyl-CoA dehydrogenase C-terminal domain-like"/>
    <property type="match status" value="1"/>
</dbReference>
<keyword evidence="4" id="KW-0547">Nucleotide-binding</keyword>
<evidence type="ECO:0000256" key="5">
    <source>
        <dbReference type="ARBA" id="ARBA00023002"/>
    </source>
</evidence>
<dbReference type="InterPro" id="IPR009100">
    <property type="entry name" value="AcylCoA_DH/oxidase_NM_dom_sf"/>
</dbReference>
<dbReference type="Gene3D" id="1.20.140.10">
    <property type="entry name" value="Butyryl-CoA Dehydrogenase, subunit A, domain 3"/>
    <property type="match status" value="1"/>
</dbReference>